<evidence type="ECO:0000313" key="2">
    <source>
        <dbReference type="EMBL" id="OUJ73364.1"/>
    </source>
</evidence>
<dbReference type="RefSeq" id="WP_143436487.1">
    <property type="nucleotide sequence ID" value="NZ_MTSE01000006.1"/>
</dbReference>
<reference evidence="2 3" key="1">
    <citation type="submission" date="2017-01" db="EMBL/GenBank/DDBJ databases">
        <title>A new Hymenobacter.</title>
        <authorList>
            <person name="Liang Y."/>
            <person name="Feng F."/>
        </authorList>
    </citation>
    <scope>NUCLEOTIDE SEQUENCE [LARGE SCALE GENOMIC DNA]</scope>
    <source>
        <strain evidence="2">MIMBbqt21</strain>
    </source>
</reference>
<gene>
    <name evidence="2" type="ORF">BXP70_13185</name>
</gene>
<dbReference type="OrthoDB" id="885695at2"/>
<dbReference type="AlphaFoldDB" id="A0A243WD66"/>
<evidence type="ECO:0000256" key="1">
    <source>
        <dbReference type="SAM" id="SignalP"/>
    </source>
</evidence>
<organism evidence="2 3">
    <name type="scientific">Hymenobacter crusticola</name>
    <dbReference type="NCBI Taxonomy" id="1770526"/>
    <lineage>
        <taxon>Bacteria</taxon>
        <taxon>Pseudomonadati</taxon>
        <taxon>Bacteroidota</taxon>
        <taxon>Cytophagia</taxon>
        <taxon>Cytophagales</taxon>
        <taxon>Hymenobacteraceae</taxon>
        <taxon>Hymenobacter</taxon>
    </lineage>
</organism>
<keyword evidence="3" id="KW-1185">Reference proteome</keyword>
<evidence type="ECO:0008006" key="4">
    <source>
        <dbReference type="Google" id="ProtNLM"/>
    </source>
</evidence>
<proteinExistence type="predicted"/>
<feature type="signal peptide" evidence="1">
    <location>
        <begin position="1"/>
        <end position="27"/>
    </location>
</feature>
<keyword evidence="1" id="KW-0732">Signal</keyword>
<sequence length="218" mass="24728">MNHHLILTRFFRLLVALSLLLPLQSFAAASDSSATSKPGSIIRVDMLAACFWIPISTLNGGTTAPLLLSGEQFLNKRTSVGAELQWGKILSDQRQRGGSLQARYYFFDLLQSHHDALYVSPRLRYRAVRRETFDNGRIFTSSSQGGAELLIGWQIPLDDSLHHRMVLDPGLGVGYWFRLRPDRTSARQPEYFRDPIALEMLSTQNWQMALRIGLGYQF</sequence>
<feature type="chain" id="PRO_5012331517" description="Outer membrane protein beta-barrel domain-containing protein" evidence="1">
    <location>
        <begin position="28"/>
        <end position="218"/>
    </location>
</feature>
<protein>
    <recommendedName>
        <fullName evidence="4">Outer membrane protein beta-barrel domain-containing protein</fullName>
    </recommendedName>
</protein>
<name>A0A243WD66_9BACT</name>
<evidence type="ECO:0000313" key="3">
    <source>
        <dbReference type="Proteomes" id="UP000194873"/>
    </source>
</evidence>
<accession>A0A243WD66</accession>
<dbReference type="Proteomes" id="UP000194873">
    <property type="component" value="Unassembled WGS sequence"/>
</dbReference>
<dbReference type="EMBL" id="MTSE01000006">
    <property type="protein sequence ID" value="OUJ73364.1"/>
    <property type="molecule type" value="Genomic_DNA"/>
</dbReference>
<comment type="caution">
    <text evidence="2">The sequence shown here is derived from an EMBL/GenBank/DDBJ whole genome shotgun (WGS) entry which is preliminary data.</text>
</comment>